<name>A0ABP0FG20_CLALP</name>
<evidence type="ECO:0000313" key="5">
    <source>
        <dbReference type="Proteomes" id="UP001642483"/>
    </source>
</evidence>
<evidence type="ECO:0000259" key="3">
    <source>
        <dbReference type="SMART" id="SM01272"/>
    </source>
</evidence>
<dbReference type="Pfam" id="PF14438">
    <property type="entry name" value="SM-ATX"/>
    <property type="match status" value="1"/>
</dbReference>
<feature type="domain" description="LsmAD" evidence="3">
    <location>
        <begin position="209"/>
        <end position="278"/>
    </location>
</feature>
<dbReference type="SMART" id="SM01272">
    <property type="entry name" value="LsmAD"/>
    <property type="match status" value="1"/>
</dbReference>
<feature type="region of interest" description="Disordered" evidence="2">
    <location>
        <begin position="1019"/>
        <end position="1041"/>
    </location>
</feature>
<feature type="compositionally biased region" description="Basic and acidic residues" evidence="2">
    <location>
        <begin position="653"/>
        <end position="670"/>
    </location>
</feature>
<comment type="caution">
    <text evidence="4">The sequence shown here is derived from an EMBL/GenBank/DDBJ whole genome shotgun (WGS) entry which is preliminary data.</text>
</comment>
<dbReference type="Pfam" id="PF06741">
    <property type="entry name" value="LsmAD"/>
    <property type="match status" value="1"/>
</dbReference>
<feature type="compositionally biased region" description="Polar residues" evidence="2">
    <location>
        <begin position="1"/>
        <end position="13"/>
    </location>
</feature>
<feature type="region of interest" description="Disordered" evidence="2">
    <location>
        <begin position="1104"/>
        <end position="1196"/>
    </location>
</feature>
<sequence length="1302" mass="139811">MIDSSSQNMSNSGQKRKNKNNNRSMGRGKLNSQSSNTSTDGVYGNPRLVHALLSLVGSRCNTQVRNGGVYSGIFHTFSPNMDLAIGAAHIQDSQSGGDAQSILGVNQSDIPNKDEILDEVIFKSNDVVCAQFHDVDLQLAHVSVKSNGDAGPESRPNSTEMKALEPWVGGGDSSNDTAIGGLEDPINVDTGSTNGWGAEEMFRTNREQYGVKTSYNPDLPEYTTPLDNDNSENFAQRKARAEKLANEIENSTSYNKHINMELDENTTEEEKFSSVVREAPPPGREVMRNERNMSGRNRGRGRDQGRDSRDSRDLRGPRPGHHYTNYSNQGGMQRGSGPPSSFGPGGGRSNTPSNAADSQISLPNQNKPFRPSGSTQSNIPPRFNRHSGGGSYPRDEERAGGRYNDGPPHHNYMNQPKGQRQVGGSQRGNFQRNHPSPTQDYNSGEPPVLSSGQSTPQQSLSRNSSSSSMTQQAPSPQWSNKMSSNDERPRPPSGGNNPPLTRNYSSGSNKESSYSSVVQNTKAGQNVPSGPPGGYSETRLRQPHAYRHGAAPTATGGTKMFYSPRGHSPPTGNPSGANAVISHVGQPQRPMIMHPQSGPTRYMGSSIPSAVVNPQIARNQKSTSIEDNKAVIKKTPEPASHPSPASSNIGSSTKKDSSDDTVKGLKDFSKNFKLAESSSVNEPKQGAAPIQKKPSVDLSGPTKKSAAGKLTQQSSPGSTGAQQTPSTTSKVDNQAPLQSQQQATQPPPKQIYSQQKPAPLQTALQSIPPVHHPIVQNQGGEMEQMISPPLILLPSTQAFNVPMLPLAIPPQPGYVIPQEQSIPQSTSISPPQPSINVPSPRTATTANDVLTVSAATGPFVSPQHLVQPLSEVPTGTFKQASDTSMQSGSETTTKSAAESTTEAGAPPDAGNHQQQTQQQQQQSFQMNPEAKEFTPRSFAPKPASVATSRSPTPVTVHQTLQQAYFTTTGQPIANPSAAMQMQYQILPNKTSMTKQVPGQALMSPSPSESQVVGMSPHIAQHIHPPQPTFIQGQPYTPPSGPFLIAQHGGHQPMAAGQHGVMAPPPHYQGVESMVYTPTGHFVPRPMQPGYPAEAQIYGYPQASPQPVQIQQTQQAQQSQQGQQQQSQQGQPGSQQAQQQQQQQVAQANYMQQARPHSAHTPNQAHVPSASPATNIQPQAGGMTQVTPQSQMHPPPQNVAIQHQSYYQSPQQIIAHPAPITSMQGRMVPSSPHVSYPPHLMMLPSGPPNGQPITHSATTPGQQGYIQPTVVSTAGHVQQQYMQSRQYQQHQSQTVIPAYPAPN</sequence>
<evidence type="ECO:0000256" key="2">
    <source>
        <dbReference type="SAM" id="MobiDB-lite"/>
    </source>
</evidence>
<reference evidence="4 5" key="1">
    <citation type="submission" date="2024-02" db="EMBL/GenBank/DDBJ databases">
        <authorList>
            <person name="Daric V."/>
            <person name="Darras S."/>
        </authorList>
    </citation>
    <scope>NUCLEOTIDE SEQUENCE [LARGE SCALE GENOMIC DNA]</scope>
</reference>
<dbReference type="InterPro" id="IPR009604">
    <property type="entry name" value="LsmAD_domain"/>
</dbReference>
<feature type="compositionally biased region" description="Low complexity" evidence="2">
    <location>
        <begin position="734"/>
        <end position="744"/>
    </location>
</feature>
<feature type="compositionally biased region" description="Low complexity" evidence="2">
    <location>
        <begin position="637"/>
        <end position="647"/>
    </location>
</feature>
<feature type="compositionally biased region" description="Polar residues" evidence="2">
    <location>
        <begin position="517"/>
        <end position="528"/>
    </location>
</feature>
<evidence type="ECO:0000256" key="1">
    <source>
        <dbReference type="ARBA" id="ARBA00007503"/>
    </source>
</evidence>
<feature type="compositionally biased region" description="Polar residues" evidence="2">
    <location>
        <begin position="30"/>
        <end position="40"/>
    </location>
</feature>
<feature type="compositionally biased region" description="Polar residues" evidence="2">
    <location>
        <begin position="349"/>
        <end position="379"/>
    </location>
</feature>
<feature type="compositionally biased region" description="Low complexity" evidence="2">
    <location>
        <begin position="1104"/>
        <end position="1146"/>
    </location>
</feature>
<feature type="region of interest" description="Disordered" evidence="2">
    <location>
        <begin position="864"/>
        <end position="954"/>
    </location>
</feature>
<dbReference type="PANTHER" id="PTHR12854">
    <property type="entry name" value="ATAXIN 2-RELATED"/>
    <property type="match status" value="1"/>
</dbReference>
<feature type="region of interest" description="Disordered" evidence="2">
    <location>
        <begin position="1"/>
        <end position="42"/>
    </location>
</feature>
<feature type="region of interest" description="Disordered" evidence="2">
    <location>
        <begin position="264"/>
        <end position="759"/>
    </location>
</feature>
<feature type="compositionally biased region" description="Polar residues" evidence="2">
    <location>
        <begin position="994"/>
        <end position="1012"/>
    </location>
</feature>
<feature type="compositionally biased region" description="Low complexity" evidence="2">
    <location>
        <begin position="887"/>
        <end position="905"/>
    </location>
</feature>
<feature type="compositionally biased region" description="Polar residues" evidence="2">
    <location>
        <begin position="1159"/>
        <end position="1191"/>
    </location>
</feature>
<feature type="compositionally biased region" description="Basic and acidic residues" evidence="2">
    <location>
        <begin position="624"/>
        <end position="636"/>
    </location>
</feature>
<gene>
    <name evidence="4" type="ORF">CVLEPA_LOCUS8545</name>
</gene>
<protein>
    <recommendedName>
        <fullName evidence="3">LsmAD domain-containing protein</fullName>
    </recommendedName>
</protein>
<dbReference type="PANTHER" id="PTHR12854:SF7">
    <property type="entry name" value="ATAXIN-2 HOMOLOG"/>
    <property type="match status" value="1"/>
</dbReference>
<dbReference type="InterPro" id="IPR045117">
    <property type="entry name" value="ATXN2-like"/>
</dbReference>
<keyword evidence="5" id="KW-1185">Reference proteome</keyword>
<organism evidence="4 5">
    <name type="scientific">Clavelina lepadiformis</name>
    <name type="common">Light-bulb sea squirt</name>
    <name type="synonym">Ascidia lepadiformis</name>
    <dbReference type="NCBI Taxonomy" id="159417"/>
    <lineage>
        <taxon>Eukaryota</taxon>
        <taxon>Metazoa</taxon>
        <taxon>Chordata</taxon>
        <taxon>Tunicata</taxon>
        <taxon>Ascidiacea</taxon>
        <taxon>Aplousobranchia</taxon>
        <taxon>Clavelinidae</taxon>
        <taxon>Clavelina</taxon>
    </lineage>
</organism>
<feature type="compositionally biased region" description="Polar residues" evidence="2">
    <location>
        <begin position="945"/>
        <end position="954"/>
    </location>
</feature>
<feature type="region of interest" description="Disordered" evidence="2">
    <location>
        <begin position="145"/>
        <end position="168"/>
    </location>
</feature>
<feature type="region of interest" description="Disordered" evidence="2">
    <location>
        <begin position="994"/>
        <end position="1013"/>
    </location>
</feature>
<proteinExistence type="inferred from homology"/>
<dbReference type="InterPro" id="IPR025852">
    <property type="entry name" value="SM_dom_ATX"/>
</dbReference>
<feature type="compositionally biased region" description="Polar residues" evidence="2">
    <location>
        <begin position="710"/>
        <end position="732"/>
    </location>
</feature>
<feature type="compositionally biased region" description="Polar residues" evidence="2">
    <location>
        <begin position="412"/>
        <end position="442"/>
    </location>
</feature>
<feature type="compositionally biased region" description="Polar residues" evidence="2">
    <location>
        <begin position="876"/>
        <end position="886"/>
    </location>
</feature>
<feature type="compositionally biased region" description="Basic and acidic residues" evidence="2">
    <location>
        <begin position="300"/>
        <end position="316"/>
    </location>
</feature>
<feature type="compositionally biased region" description="Low complexity" evidence="2">
    <location>
        <begin position="913"/>
        <end position="922"/>
    </location>
</feature>
<evidence type="ECO:0000313" key="4">
    <source>
        <dbReference type="EMBL" id="CAK8678638.1"/>
    </source>
</evidence>
<comment type="similarity">
    <text evidence="1">Belongs to the ataxin-2 family.</text>
</comment>
<accession>A0ABP0FG20</accession>
<dbReference type="EMBL" id="CAWYQH010000057">
    <property type="protein sequence ID" value="CAK8678638.1"/>
    <property type="molecule type" value="Genomic_DNA"/>
</dbReference>
<dbReference type="Proteomes" id="UP001642483">
    <property type="component" value="Unassembled WGS sequence"/>
</dbReference>
<feature type="compositionally biased region" description="Low complexity" evidence="2">
    <location>
        <begin position="454"/>
        <end position="477"/>
    </location>
</feature>
<feature type="compositionally biased region" description="Low complexity" evidence="2">
    <location>
        <begin position="493"/>
        <end position="516"/>
    </location>
</feature>